<evidence type="ECO:0000256" key="7">
    <source>
        <dbReference type="ARBA" id="ARBA00022967"/>
    </source>
</evidence>
<dbReference type="CDD" id="cd03216">
    <property type="entry name" value="ABC_Carb_Monos_I"/>
    <property type="match status" value="1"/>
</dbReference>
<evidence type="ECO:0000256" key="3">
    <source>
        <dbReference type="ARBA" id="ARBA00022475"/>
    </source>
</evidence>
<dbReference type="EMBL" id="CP060635">
    <property type="protein sequence ID" value="QNM09964.1"/>
    <property type="molecule type" value="Genomic_DNA"/>
</dbReference>
<keyword evidence="7" id="KW-1278">Translocase</keyword>
<protein>
    <submittedName>
        <fullName evidence="10">Sugar ABC transporter ATP-binding protein</fullName>
    </submittedName>
</protein>
<dbReference type="RefSeq" id="WP_249329488.1">
    <property type="nucleotide sequence ID" value="NZ_CP060635.1"/>
</dbReference>
<organism evidence="10 11">
    <name type="scientific">Wansuia hejianensis</name>
    <dbReference type="NCBI Taxonomy" id="2763667"/>
    <lineage>
        <taxon>Bacteria</taxon>
        <taxon>Bacillati</taxon>
        <taxon>Bacillota</taxon>
        <taxon>Clostridia</taxon>
        <taxon>Lachnospirales</taxon>
        <taxon>Lachnospiraceae</taxon>
        <taxon>Wansuia</taxon>
    </lineage>
</organism>
<dbReference type="GO" id="GO:0016887">
    <property type="term" value="F:ATP hydrolysis activity"/>
    <property type="evidence" value="ECO:0007669"/>
    <property type="project" value="InterPro"/>
</dbReference>
<evidence type="ECO:0000256" key="2">
    <source>
        <dbReference type="ARBA" id="ARBA00022448"/>
    </source>
</evidence>
<evidence type="ECO:0000259" key="9">
    <source>
        <dbReference type="PROSITE" id="PS50893"/>
    </source>
</evidence>
<dbReference type="AlphaFoldDB" id="A0A7G9GGN2"/>
<evidence type="ECO:0000313" key="11">
    <source>
        <dbReference type="Proteomes" id="UP000515860"/>
    </source>
</evidence>
<dbReference type="PROSITE" id="PS50893">
    <property type="entry name" value="ABC_TRANSPORTER_2"/>
    <property type="match status" value="2"/>
</dbReference>
<sequence length="496" mass="55955">METILELRNIRKIFGGNIVLDNMNLAFQRGEVHALVGENGAGKSTIIKIISGVYQPDGGQIVLEGQPVKFPGPRDAQKAGISTMFQEVQEIPEMTVAENIFLGQEPAGRYIKLIDKKKLNRAAQKLMEDLGLTIDISKKMKELTVSGRKMVELVRAVSCKASVVIMDEPTANLNAEEIKVLFRMIDRLKQNKTTILYISHRMNEVFTLADRVTVLRDGRKIDTLERSGYDEKSLISLMIGRELTEMYPQRNAKIGKPVLSVCQLSLKDYFRNVSFEIKEGEVVGLAGLESSGATLLTKALFGLCGTPEGKVICGGEELRMKNSWESIRQHVAYVPEDRKTQGLFLNQNLIYNYTISSLRPHFLKRGLLDTRRERKESQKISEALRLKARDLYVKPEELSGGNQQKVLLGRWMMEPYRLLILEEPTRGVDVGAKAEIYHQINRMAEQGTAVLMYSTEMMELLGMCDRILVFSAGCLTAELSREEATQEKIMQYALVR</sequence>
<keyword evidence="2" id="KW-0813">Transport</keyword>
<dbReference type="PROSITE" id="PS00211">
    <property type="entry name" value="ABC_TRANSPORTER_1"/>
    <property type="match status" value="1"/>
</dbReference>
<evidence type="ECO:0000256" key="5">
    <source>
        <dbReference type="ARBA" id="ARBA00022741"/>
    </source>
</evidence>
<dbReference type="InterPro" id="IPR003593">
    <property type="entry name" value="AAA+_ATPase"/>
</dbReference>
<keyword evidence="5" id="KW-0547">Nucleotide-binding</keyword>
<dbReference type="InterPro" id="IPR050107">
    <property type="entry name" value="ABC_carbohydrate_import_ATPase"/>
</dbReference>
<dbReference type="GO" id="GO:0005886">
    <property type="term" value="C:plasma membrane"/>
    <property type="evidence" value="ECO:0007669"/>
    <property type="project" value="UniProtKB-SubCell"/>
</dbReference>
<evidence type="ECO:0000256" key="8">
    <source>
        <dbReference type="ARBA" id="ARBA00023136"/>
    </source>
</evidence>
<dbReference type="CDD" id="cd03215">
    <property type="entry name" value="ABC_Carb_Monos_II"/>
    <property type="match status" value="1"/>
</dbReference>
<dbReference type="InterPro" id="IPR027417">
    <property type="entry name" value="P-loop_NTPase"/>
</dbReference>
<dbReference type="SMART" id="SM00382">
    <property type="entry name" value="AAA"/>
    <property type="match status" value="2"/>
</dbReference>
<reference evidence="10 11" key="1">
    <citation type="submission" date="2020-08" db="EMBL/GenBank/DDBJ databases">
        <authorList>
            <person name="Liu C."/>
            <person name="Sun Q."/>
        </authorList>
    </citation>
    <scope>NUCLEOTIDE SEQUENCE [LARGE SCALE GENOMIC DNA]</scope>
    <source>
        <strain evidence="10 11">NSJ-29</strain>
    </source>
</reference>
<keyword evidence="11" id="KW-1185">Reference proteome</keyword>
<dbReference type="FunFam" id="3.40.50.300:FF:000127">
    <property type="entry name" value="Ribose import ATP-binding protein RbsA"/>
    <property type="match status" value="1"/>
</dbReference>
<dbReference type="Gene3D" id="3.40.50.300">
    <property type="entry name" value="P-loop containing nucleotide triphosphate hydrolases"/>
    <property type="match status" value="2"/>
</dbReference>
<evidence type="ECO:0000256" key="4">
    <source>
        <dbReference type="ARBA" id="ARBA00022737"/>
    </source>
</evidence>
<evidence type="ECO:0000256" key="6">
    <source>
        <dbReference type="ARBA" id="ARBA00022840"/>
    </source>
</evidence>
<name>A0A7G9GGN2_9FIRM</name>
<feature type="domain" description="ABC transporter" evidence="9">
    <location>
        <begin position="249"/>
        <end position="496"/>
    </location>
</feature>
<comment type="subcellular location">
    <subcellularLocation>
        <location evidence="1">Cell membrane</location>
        <topology evidence="1">Peripheral membrane protein</topology>
    </subcellularLocation>
</comment>
<dbReference type="KEGG" id="whj:H9Q79_06725"/>
<evidence type="ECO:0000313" key="10">
    <source>
        <dbReference type="EMBL" id="QNM09964.1"/>
    </source>
</evidence>
<dbReference type="PANTHER" id="PTHR43790:SF9">
    <property type="entry name" value="GALACTOFURANOSE TRANSPORTER ATP-BINDING PROTEIN YTFR"/>
    <property type="match status" value="1"/>
</dbReference>
<keyword evidence="4" id="KW-0677">Repeat</keyword>
<dbReference type="PANTHER" id="PTHR43790">
    <property type="entry name" value="CARBOHYDRATE TRANSPORT ATP-BINDING PROTEIN MG119-RELATED"/>
    <property type="match status" value="1"/>
</dbReference>
<feature type="domain" description="ABC transporter" evidence="9">
    <location>
        <begin position="5"/>
        <end position="242"/>
    </location>
</feature>
<proteinExistence type="predicted"/>
<dbReference type="Pfam" id="PF00005">
    <property type="entry name" value="ABC_tran"/>
    <property type="match status" value="2"/>
</dbReference>
<gene>
    <name evidence="10" type="ORF">H9Q79_06725</name>
</gene>
<keyword evidence="8" id="KW-0472">Membrane</keyword>
<dbReference type="InterPro" id="IPR003439">
    <property type="entry name" value="ABC_transporter-like_ATP-bd"/>
</dbReference>
<dbReference type="Proteomes" id="UP000515860">
    <property type="component" value="Chromosome"/>
</dbReference>
<evidence type="ECO:0000256" key="1">
    <source>
        <dbReference type="ARBA" id="ARBA00004202"/>
    </source>
</evidence>
<dbReference type="SUPFAM" id="SSF52540">
    <property type="entry name" value="P-loop containing nucleoside triphosphate hydrolases"/>
    <property type="match status" value="2"/>
</dbReference>
<keyword evidence="3" id="KW-1003">Cell membrane</keyword>
<accession>A0A7G9GGN2</accession>
<dbReference type="GO" id="GO:0005524">
    <property type="term" value="F:ATP binding"/>
    <property type="evidence" value="ECO:0007669"/>
    <property type="project" value="UniProtKB-KW"/>
</dbReference>
<keyword evidence="6 10" id="KW-0067">ATP-binding</keyword>
<dbReference type="InterPro" id="IPR017871">
    <property type="entry name" value="ABC_transporter-like_CS"/>
</dbReference>